<feature type="compositionally biased region" description="Basic and acidic residues" evidence="1">
    <location>
        <begin position="1"/>
        <end position="10"/>
    </location>
</feature>
<dbReference type="EMBL" id="JABWGN010000007">
    <property type="protein sequence ID" value="NUW33381.1"/>
    <property type="molecule type" value="Genomic_DNA"/>
</dbReference>
<dbReference type="Gene3D" id="3.40.50.720">
    <property type="entry name" value="NAD(P)-binding Rossmann-like Domain"/>
    <property type="match status" value="1"/>
</dbReference>
<reference evidence="3 4" key="1">
    <citation type="submission" date="2020-06" db="EMBL/GenBank/DDBJ databases">
        <title>Nonomuraea sp. SMC257, a novel actinomycete isolated from soil.</title>
        <authorList>
            <person name="Chanama M."/>
        </authorList>
    </citation>
    <scope>NUCLEOTIDE SEQUENCE [LARGE SCALE GENOMIC DNA]</scope>
    <source>
        <strain evidence="3 4">SMC257</strain>
    </source>
</reference>
<feature type="domain" description="Enoyl reductase (ER)" evidence="2">
    <location>
        <begin position="10"/>
        <end position="334"/>
    </location>
</feature>
<feature type="region of interest" description="Disordered" evidence="1">
    <location>
        <begin position="1"/>
        <end position="27"/>
    </location>
</feature>
<dbReference type="PANTHER" id="PTHR45033:SF2">
    <property type="entry name" value="ZINC-TYPE ALCOHOL DEHYDROGENASE-LIKE PROTEIN C1773.06C"/>
    <property type="match status" value="1"/>
</dbReference>
<dbReference type="SUPFAM" id="SSF51735">
    <property type="entry name" value="NAD(P)-binding Rossmann-fold domains"/>
    <property type="match status" value="1"/>
</dbReference>
<protein>
    <submittedName>
        <fullName evidence="3">NAD(P)-dependent alcohol dehydrogenase</fullName>
    </submittedName>
</protein>
<dbReference type="Proteomes" id="UP000586042">
    <property type="component" value="Unassembled WGS sequence"/>
</dbReference>
<dbReference type="InterPro" id="IPR036291">
    <property type="entry name" value="NAD(P)-bd_dom_sf"/>
</dbReference>
<dbReference type="Gene3D" id="3.90.180.10">
    <property type="entry name" value="Medium-chain alcohol dehydrogenases, catalytic domain"/>
    <property type="match status" value="1"/>
</dbReference>
<evidence type="ECO:0000259" key="2">
    <source>
        <dbReference type="SMART" id="SM00829"/>
    </source>
</evidence>
<accession>A0A7Y6I8J6</accession>
<dbReference type="InterPro" id="IPR011032">
    <property type="entry name" value="GroES-like_sf"/>
</dbReference>
<proteinExistence type="predicted"/>
<sequence>MRSYHLEPGRGLDGLTTADHDEPTPGRGQVVVRMRANGLGFRDLQVLNGDYPLPITPGIVPGCEGVGEVVAVGADVTRVKQGDRVAATVFPHWQDGPFLLENAAQLGTMINGMLTEYAVLGEDGVVPIPEHLSYEEAAALPLAAVTAWNALTSGGAPRPGDTVLTLGSGGVSLFTLMFAKAGGARVIVTTSGPDKAARLRELGADEVIDYRANPSWSEEVRALTNGRGADRVVDPAGPLEESLRSVALGGEVAFVGYRLSGPAGAAPVDPGVLFGAGAVVRPVATGSRAHFLQVNRVMSAHRLRPAIDRVFPFEDVHEAYRYSMAGGGFGKVVITHG</sequence>
<dbReference type="RefSeq" id="WP_175590852.1">
    <property type="nucleotide sequence ID" value="NZ_JABWGN010000007.1"/>
</dbReference>
<dbReference type="CDD" id="cd08276">
    <property type="entry name" value="MDR7"/>
    <property type="match status" value="1"/>
</dbReference>
<keyword evidence="4" id="KW-1185">Reference proteome</keyword>
<evidence type="ECO:0000313" key="4">
    <source>
        <dbReference type="Proteomes" id="UP000586042"/>
    </source>
</evidence>
<dbReference type="InterPro" id="IPR013154">
    <property type="entry name" value="ADH-like_N"/>
</dbReference>
<dbReference type="Pfam" id="PF08240">
    <property type="entry name" value="ADH_N"/>
    <property type="match status" value="1"/>
</dbReference>
<organism evidence="3 4">
    <name type="scientific">Nonomuraea montanisoli</name>
    <dbReference type="NCBI Taxonomy" id="2741721"/>
    <lineage>
        <taxon>Bacteria</taxon>
        <taxon>Bacillati</taxon>
        <taxon>Actinomycetota</taxon>
        <taxon>Actinomycetes</taxon>
        <taxon>Streptosporangiales</taxon>
        <taxon>Streptosporangiaceae</taxon>
        <taxon>Nonomuraea</taxon>
    </lineage>
</organism>
<dbReference type="PANTHER" id="PTHR45033">
    <property type="match status" value="1"/>
</dbReference>
<dbReference type="SUPFAM" id="SSF50129">
    <property type="entry name" value="GroES-like"/>
    <property type="match status" value="1"/>
</dbReference>
<dbReference type="InterPro" id="IPR052711">
    <property type="entry name" value="Zinc_ADH-like"/>
</dbReference>
<dbReference type="SMART" id="SM00829">
    <property type="entry name" value="PKS_ER"/>
    <property type="match status" value="1"/>
</dbReference>
<name>A0A7Y6I8J6_9ACTN</name>
<dbReference type="AlphaFoldDB" id="A0A7Y6I8J6"/>
<dbReference type="GO" id="GO:0016491">
    <property type="term" value="F:oxidoreductase activity"/>
    <property type="evidence" value="ECO:0007669"/>
    <property type="project" value="InterPro"/>
</dbReference>
<gene>
    <name evidence="3" type="ORF">HTZ77_18380</name>
</gene>
<dbReference type="Pfam" id="PF00107">
    <property type="entry name" value="ADH_zinc_N"/>
    <property type="match status" value="1"/>
</dbReference>
<dbReference type="InterPro" id="IPR013149">
    <property type="entry name" value="ADH-like_C"/>
</dbReference>
<evidence type="ECO:0000313" key="3">
    <source>
        <dbReference type="EMBL" id="NUW33381.1"/>
    </source>
</evidence>
<comment type="caution">
    <text evidence="3">The sequence shown here is derived from an EMBL/GenBank/DDBJ whole genome shotgun (WGS) entry which is preliminary data.</text>
</comment>
<dbReference type="InterPro" id="IPR020843">
    <property type="entry name" value="ER"/>
</dbReference>
<evidence type="ECO:0000256" key="1">
    <source>
        <dbReference type="SAM" id="MobiDB-lite"/>
    </source>
</evidence>